<organism evidence="1 2">
    <name type="scientific">Taxus chinensis</name>
    <name type="common">Chinese yew</name>
    <name type="synonym">Taxus wallichiana var. chinensis</name>
    <dbReference type="NCBI Taxonomy" id="29808"/>
    <lineage>
        <taxon>Eukaryota</taxon>
        <taxon>Viridiplantae</taxon>
        <taxon>Streptophyta</taxon>
        <taxon>Embryophyta</taxon>
        <taxon>Tracheophyta</taxon>
        <taxon>Spermatophyta</taxon>
        <taxon>Pinopsida</taxon>
        <taxon>Pinidae</taxon>
        <taxon>Conifers II</taxon>
        <taxon>Cupressales</taxon>
        <taxon>Taxaceae</taxon>
        <taxon>Taxus</taxon>
    </lineage>
</organism>
<name>A0AA38G0I9_TAXCH</name>
<sequence length="78" mass="8541">DRFLGVVELFQVERVSSKFGMAQDVPPEPYIWLRAIKSPKRAGAREGPIAKQLAPLSPNEVDTVIEVIDADNTGSTSM</sequence>
<feature type="non-terminal residue" evidence="1">
    <location>
        <position position="78"/>
    </location>
</feature>
<proteinExistence type="predicted"/>
<dbReference type="EMBL" id="JAHRHJ020000005">
    <property type="protein sequence ID" value="KAH9313661.1"/>
    <property type="molecule type" value="Genomic_DNA"/>
</dbReference>
<keyword evidence="2" id="KW-1185">Reference proteome</keyword>
<reference evidence="1 2" key="1">
    <citation type="journal article" date="2021" name="Nat. Plants">
        <title>The Taxus genome provides insights into paclitaxel biosynthesis.</title>
        <authorList>
            <person name="Xiong X."/>
            <person name="Gou J."/>
            <person name="Liao Q."/>
            <person name="Li Y."/>
            <person name="Zhou Q."/>
            <person name="Bi G."/>
            <person name="Li C."/>
            <person name="Du R."/>
            <person name="Wang X."/>
            <person name="Sun T."/>
            <person name="Guo L."/>
            <person name="Liang H."/>
            <person name="Lu P."/>
            <person name="Wu Y."/>
            <person name="Zhang Z."/>
            <person name="Ro D.K."/>
            <person name="Shang Y."/>
            <person name="Huang S."/>
            <person name="Yan J."/>
        </authorList>
    </citation>
    <scope>NUCLEOTIDE SEQUENCE [LARGE SCALE GENOMIC DNA]</scope>
    <source>
        <strain evidence="1">Ta-2019</strain>
    </source>
</reference>
<dbReference type="Proteomes" id="UP000824469">
    <property type="component" value="Unassembled WGS sequence"/>
</dbReference>
<evidence type="ECO:0000313" key="2">
    <source>
        <dbReference type="Proteomes" id="UP000824469"/>
    </source>
</evidence>
<comment type="caution">
    <text evidence="1">The sequence shown here is derived from an EMBL/GenBank/DDBJ whole genome shotgun (WGS) entry which is preliminary data.</text>
</comment>
<gene>
    <name evidence="1" type="ORF">KI387_022288</name>
</gene>
<dbReference type="AlphaFoldDB" id="A0AA38G0I9"/>
<protein>
    <submittedName>
        <fullName evidence="1">Uncharacterized protein</fullName>
    </submittedName>
</protein>
<feature type="non-terminal residue" evidence="1">
    <location>
        <position position="1"/>
    </location>
</feature>
<accession>A0AA38G0I9</accession>
<evidence type="ECO:0000313" key="1">
    <source>
        <dbReference type="EMBL" id="KAH9313661.1"/>
    </source>
</evidence>